<gene>
    <name evidence="1" type="ORF">RHMOL_Rhmol11G0036800</name>
</gene>
<proteinExistence type="predicted"/>
<comment type="caution">
    <text evidence="1">The sequence shown here is derived from an EMBL/GenBank/DDBJ whole genome shotgun (WGS) entry which is preliminary data.</text>
</comment>
<accession>A0ACC0LPD9</accession>
<organism evidence="1 2">
    <name type="scientific">Rhododendron molle</name>
    <name type="common">Chinese azalea</name>
    <name type="synonym">Azalea mollis</name>
    <dbReference type="NCBI Taxonomy" id="49168"/>
    <lineage>
        <taxon>Eukaryota</taxon>
        <taxon>Viridiplantae</taxon>
        <taxon>Streptophyta</taxon>
        <taxon>Embryophyta</taxon>
        <taxon>Tracheophyta</taxon>
        <taxon>Spermatophyta</taxon>
        <taxon>Magnoliopsida</taxon>
        <taxon>eudicotyledons</taxon>
        <taxon>Gunneridae</taxon>
        <taxon>Pentapetalae</taxon>
        <taxon>asterids</taxon>
        <taxon>Ericales</taxon>
        <taxon>Ericaceae</taxon>
        <taxon>Ericoideae</taxon>
        <taxon>Rhodoreae</taxon>
        <taxon>Rhododendron</taxon>
    </lineage>
</organism>
<dbReference type="Proteomes" id="UP001062846">
    <property type="component" value="Chromosome 11"/>
</dbReference>
<protein>
    <submittedName>
        <fullName evidence="1">Uncharacterized protein</fullName>
    </submittedName>
</protein>
<keyword evidence="2" id="KW-1185">Reference proteome</keyword>
<name>A0ACC0LPD9_RHOML</name>
<evidence type="ECO:0000313" key="1">
    <source>
        <dbReference type="EMBL" id="KAI8530194.1"/>
    </source>
</evidence>
<sequence>MTPKCSFCKVFGHSDARCSKTAAEIVINSTHARSEPNGPEVGSTGEVDMVVPGGGSSKSPPKSSEIPCSPQLAVTANPSRVGRPNVLGSPFRPSGIPRIATPVIHPKVLPCNPQTGGDQKSTRLQICDDAAIDQVVNRYSRGPELAVDTKPGTPTLVDSFFPTGNDLGGIGFITSPSARNRFSPLSGTMVEAFGATSSSVVPDVEDSMPGCVDDVLPLDVFPPCLFVGHLSPL</sequence>
<dbReference type="EMBL" id="CM046398">
    <property type="protein sequence ID" value="KAI8530194.1"/>
    <property type="molecule type" value="Genomic_DNA"/>
</dbReference>
<reference evidence="1" key="1">
    <citation type="submission" date="2022-02" db="EMBL/GenBank/DDBJ databases">
        <title>Plant Genome Project.</title>
        <authorList>
            <person name="Zhang R.-G."/>
        </authorList>
    </citation>
    <scope>NUCLEOTIDE SEQUENCE</scope>
    <source>
        <strain evidence="1">AT1</strain>
    </source>
</reference>
<evidence type="ECO:0000313" key="2">
    <source>
        <dbReference type="Proteomes" id="UP001062846"/>
    </source>
</evidence>